<dbReference type="OrthoDB" id="8537427at2"/>
<reference evidence="1 2" key="1">
    <citation type="submission" date="2016-11" db="EMBL/GenBank/DDBJ databases">
        <title>Trade-off between light-utilization and light-protection in marine flavobacteria.</title>
        <authorList>
            <person name="Kumagai Y."/>
        </authorList>
    </citation>
    <scope>NUCLEOTIDE SEQUENCE [LARGE SCALE GENOMIC DNA]</scope>
    <source>
        <strain evidence="1 2">NBRC 107125</strain>
    </source>
</reference>
<dbReference type="RefSeq" id="WP_085760578.1">
    <property type="nucleotide sequence ID" value="NZ_CP019343.1"/>
</dbReference>
<gene>
    <name evidence="1" type="ORF">BST96_17075</name>
</gene>
<name>A0A1X9NEL4_9GAMM</name>
<protein>
    <submittedName>
        <fullName evidence="1">Glutaredoxin</fullName>
    </submittedName>
</protein>
<dbReference type="EMBL" id="CP019343">
    <property type="protein sequence ID" value="ARN76470.1"/>
    <property type="molecule type" value="Genomic_DNA"/>
</dbReference>
<dbReference type="InterPro" id="IPR036249">
    <property type="entry name" value="Thioredoxin-like_sf"/>
</dbReference>
<dbReference type="STRING" id="716816.BST96_17075"/>
<dbReference type="Proteomes" id="UP000193450">
    <property type="component" value="Chromosome"/>
</dbReference>
<dbReference type="KEGG" id="osg:BST96_17075"/>
<accession>A0A1X9NEL4</accession>
<organism evidence="1 2">
    <name type="scientific">Oceanicoccus sagamiensis</name>
    <dbReference type="NCBI Taxonomy" id="716816"/>
    <lineage>
        <taxon>Bacteria</taxon>
        <taxon>Pseudomonadati</taxon>
        <taxon>Pseudomonadota</taxon>
        <taxon>Gammaproteobacteria</taxon>
        <taxon>Cellvibrionales</taxon>
        <taxon>Spongiibacteraceae</taxon>
        <taxon>Oceanicoccus</taxon>
    </lineage>
</organism>
<dbReference type="Pfam" id="PF05768">
    <property type="entry name" value="Glrx-like"/>
    <property type="match status" value="1"/>
</dbReference>
<evidence type="ECO:0000313" key="2">
    <source>
        <dbReference type="Proteomes" id="UP000193450"/>
    </source>
</evidence>
<sequence>MKELILYSTVGCHLCELALELIEPLLDAQTVIVEVDISDADELMERYGIRIPVVARADNGAEIGWPFDQQQFLAFLA</sequence>
<dbReference type="Gene3D" id="3.40.30.10">
    <property type="entry name" value="Glutaredoxin"/>
    <property type="match status" value="1"/>
</dbReference>
<keyword evidence="2" id="KW-1185">Reference proteome</keyword>
<evidence type="ECO:0000313" key="1">
    <source>
        <dbReference type="EMBL" id="ARN76470.1"/>
    </source>
</evidence>
<dbReference type="AlphaFoldDB" id="A0A1X9NEL4"/>
<dbReference type="SUPFAM" id="SSF52833">
    <property type="entry name" value="Thioredoxin-like"/>
    <property type="match status" value="1"/>
</dbReference>
<proteinExistence type="predicted"/>
<dbReference type="InterPro" id="IPR008554">
    <property type="entry name" value="Glutaredoxin-like"/>
</dbReference>